<evidence type="ECO:0000256" key="2">
    <source>
        <dbReference type="ARBA" id="ARBA00009430"/>
    </source>
</evidence>
<proteinExistence type="inferred from homology"/>
<dbReference type="STRING" id="5217.A0A4Q1BP41"/>
<dbReference type="GO" id="GO:0003677">
    <property type="term" value="F:DNA binding"/>
    <property type="evidence" value="ECO:0007669"/>
    <property type="project" value="InterPro"/>
</dbReference>
<dbReference type="OrthoDB" id="532500at2759"/>
<dbReference type="PANTHER" id="PTHR14440">
    <property type="entry name" value="DNA-DIRECTED RNA POLYMERASE I SUBUNIT RPA49"/>
    <property type="match status" value="1"/>
</dbReference>
<sequence length="424" mass="47140">MASSSQIPVEIGASQKKKRKSTFNDESDVQVIVSPPSNTVGPVFVNFPSIRPSKTIPFTLYSRTPESTLPLNKQPTLLAGETEDVEFFSVNGEGHGEGHDCSYLPAIYDPSTQQLHIHPNAPLYLLAHQVKRLKQSQMSSPSKDPAEYRARRNDLGETFGTRKAKNQIKAQERNKVDVRAMEGVKGHLMESIGEKVMDEEGPVPPSELIPIPNLETSDSSLVYPREVLIPNNEWDSISLSSFRSSTSDIQRLQTLPHRRSTFIKNKIVSIMNETSSSKKNTMTKYIIYLSSLFAFLDLSSQLHKLSGTELQDKLPGVSPQIISGLCIRFGEQTNGGKRWKVTEMTKMKLLAWICTICLAVDGWTTDVLRIASDLKMTPNKVVDIFKSLGCKVEPAPPPGTNSRKATLKAPVIFPKPKRRGPVQR</sequence>
<organism evidence="7 8">
    <name type="scientific">Tremella mesenterica</name>
    <name type="common">Jelly fungus</name>
    <dbReference type="NCBI Taxonomy" id="5217"/>
    <lineage>
        <taxon>Eukaryota</taxon>
        <taxon>Fungi</taxon>
        <taxon>Dikarya</taxon>
        <taxon>Basidiomycota</taxon>
        <taxon>Agaricomycotina</taxon>
        <taxon>Tremellomycetes</taxon>
        <taxon>Tremellales</taxon>
        <taxon>Tremellaceae</taxon>
        <taxon>Tremella</taxon>
    </lineage>
</organism>
<reference evidence="7 8" key="1">
    <citation type="submission" date="2016-06" db="EMBL/GenBank/DDBJ databases">
        <title>Evolution of pathogenesis and genome organization in the Tremellales.</title>
        <authorList>
            <person name="Cuomo C."/>
            <person name="Litvintseva A."/>
            <person name="Heitman J."/>
            <person name="Chen Y."/>
            <person name="Sun S."/>
            <person name="Springer D."/>
            <person name="Dromer F."/>
            <person name="Young S."/>
            <person name="Zeng Q."/>
            <person name="Chapman S."/>
            <person name="Gujja S."/>
            <person name="Saif S."/>
            <person name="Birren B."/>
        </authorList>
    </citation>
    <scope>NUCLEOTIDE SEQUENCE [LARGE SCALE GENOMIC DNA]</scope>
    <source>
        <strain evidence="7 8">ATCC 28783</strain>
    </source>
</reference>
<dbReference type="Proteomes" id="UP000289152">
    <property type="component" value="Unassembled WGS sequence"/>
</dbReference>
<comment type="subcellular location">
    <subcellularLocation>
        <location evidence="1">Nucleus</location>
        <location evidence="1">Nucleolus</location>
    </subcellularLocation>
</comment>
<evidence type="ECO:0000256" key="5">
    <source>
        <dbReference type="ARBA" id="ARBA00023242"/>
    </source>
</evidence>
<keyword evidence="4" id="KW-0804">Transcription</keyword>
<evidence type="ECO:0000313" key="7">
    <source>
        <dbReference type="EMBL" id="RXK39550.1"/>
    </source>
</evidence>
<name>A0A4Q1BP41_TREME</name>
<keyword evidence="5" id="KW-0539">Nucleus</keyword>
<gene>
    <name evidence="7" type="ORF">M231_03219</name>
</gene>
<dbReference type="OMA" id="DVYPFDE"/>
<dbReference type="VEuPathDB" id="FungiDB:TREMEDRAFT_62362"/>
<dbReference type="InterPro" id="IPR009668">
    <property type="entry name" value="RNA_pol-assoc_fac_A49-like"/>
</dbReference>
<evidence type="ECO:0000256" key="1">
    <source>
        <dbReference type="ARBA" id="ARBA00004604"/>
    </source>
</evidence>
<dbReference type="FunCoup" id="A0A4Q1BP41">
    <property type="interactions" value="187"/>
</dbReference>
<dbReference type="GO" id="GO:0000428">
    <property type="term" value="C:DNA-directed RNA polymerase complex"/>
    <property type="evidence" value="ECO:0007669"/>
    <property type="project" value="UniProtKB-KW"/>
</dbReference>
<evidence type="ECO:0000256" key="6">
    <source>
        <dbReference type="SAM" id="MobiDB-lite"/>
    </source>
</evidence>
<comment type="caution">
    <text evidence="7">The sequence shown here is derived from an EMBL/GenBank/DDBJ whole genome shotgun (WGS) entry which is preliminary data.</text>
</comment>
<evidence type="ECO:0008006" key="9">
    <source>
        <dbReference type="Google" id="ProtNLM"/>
    </source>
</evidence>
<evidence type="ECO:0000256" key="3">
    <source>
        <dbReference type="ARBA" id="ARBA00022478"/>
    </source>
</evidence>
<dbReference type="GO" id="GO:0006351">
    <property type="term" value="P:DNA-templated transcription"/>
    <property type="evidence" value="ECO:0007669"/>
    <property type="project" value="InterPro"/>
</dbReference>
<dbReference type="Pfam" id="PF06870">
    <property type="entry name" value="RNA_pol_I_A49"/>
    <property type="match status" value="1"/>
</dbReference>
<evidence type="ECO:0000256" key="4">
    <source>
        <dbReference type="ARBA" id="ARBA00023163"/>
    </source>
</evidence>
<feature type="compositionally biased region" description="Basic residues" evidence="6">
    <location>
        <begin position="415"/>
        <end position="424"/>
    </location>
</feature>
<feature type="region of interest" description="Disordered" evidence="6">
    <location>
        <begin position="1"/>
        <end position="27"/>
    </location>
</feature>
<protein>
    <recommendedName>
        <fullName evidence="9">DNA-directed RNA polymerase I subunit RPA49</fullName>
    </recommendedName>
</protein>
<feature type="region of interest" description="Disordered" evidence="6">
    <location>
        <begin position="395"/>
        <end position="424"/>
    </location>
</feature>
<keyword evidence="8" id="KW-1185">Reference proteome</keyword>
<dbReference type="GO" id="GO:0005730">
    <property type="term" value="C:nucleolus"/>
    <property type="evidence" value="ECO:0007669"/>
    <property type="project" value="UniProtKB-SubCell"/>
</dbReference>
<comment type="similarity">
    <text evidence="2">Belongs to the eukaryotic RPA49/POLR1E RNA polymerase subunit family.</text>
</comment>
<evidence type="ECO:0000313" key="8">
    <source>
        <dbReference type="Proteomes" id="UP000289152"/>
    </source>
</evidence>
<accession>A0A4Q1BP41</accession>
<dbReference type="EMBL" id="SDIL01000030">
    <property type="protein sequence ID" value="RXK39550.1"/>
    <property type="molecule type" value="Genomic_DNA"/>
</dbReference>
<dbReference type="AlphaFoldDB" id="A0A4Q1BP41"/>
<dbReference type="InParanoid" id="A0A4Q1BP41"/>
<keyword evidence="3" id="KW-0240">DNA-directed RNA polymerase</keyword>